<evidence type="ECO:0000313" key="2">
    <source>
        <dbReference type="EMBL" id="PPJ65284.1"/>
    </source>
</evidence>
<organism evidence="2 3">
    <name type="scientific">Cuspidothrix issatschenkoi CHARLIE-1</name>
    <dbReference type="NCBI Taxonomy" id="2052836"/>
    <lineage>
        <taxon>Bacteria</taxon>
        <taxon>Bacillati</taxon>
        <taxon>Cyanobacteriota</taxon>
        <taxon>Cyanophyceae</taxon>
        <taxon>Nostocales</taxon>
        <taxon>Aphanizomenonaceae</taxon>
        <taxon>Cuspidothrix</taxon>
    </lineage>
</organism>
<name>A0A2S6CZU7_9CYAN</name>
<feature type="signal peptide" evidence="1">
    <location>
        <begin position="1"/>
        <end position="32"/>
    </location>
</feature>
<sequence length="134" mass="14811">MSRQFLQVHKIILATIAGISLASMLAVEPSLADPNQPFNSLESDPFGERGYRNTNPLSNSSGDFNMLNMIHQANFGNIQWNADEQNQQLDLAAQAFRAEQLKRLQIQPQNPNTPANTSNVNQNLLPLLIPSVGK</sequence>
<gene>
    <name evidence="2" type="ORF">CUN59_00140</name>
</gene>
<reference evidence="2 3" key="1">
    <citation type="submission" date="2018-02" db="EMBL/GenBank/DDBJ databases">
        <title>Discovery of a pederin family compound in a non-symbiotic bloom-forming cyanobacterium.</title>
        <authorList>
            <person name="Kust A."/>
            <person name="Mares J."/>
            <person name="Jokela J."/>
            <person name="Urajova P."/>
            <person name="Hajek J."/>
            <person name="Saurav K."/>
            <person name="Voracova K."/>
            <person name="Fewer D.P."/>
            <person name="Haapaniemi E."/>
            <person name="Permi P."/>
            <person name="Rehakova K."/>
            <person name="Sivonen K."/>
            <person name="Hrouzek P."/>
        </authorList>
    </citation>
    <scope>NUCLEOTIDE SEQUENCE [LARGE SCALE GENOMIC DNA]</scope>
    <source>
        <strain evidence="2 3">CHARLIE-1</strain>
    </source>
</reference>
<accession>A0A2S6CZU7</accession>
<proteinExistence type="predicted"/>
<dbReference type="RefSeq" id="WP_104385933.1">
    <property type="nucleotide sequence ID" value="NZ_PGEM01000002.1"/>
</dbReference>
<dbReference type="AlphaFoldDB" id="A0A2S6CZU7"/>
<comment type="caution">
    <text evidence="2">The sequence shown here is derived from an EMBL/GenBank/DDBJ whole genome shotgun (WGS) entry which is preliminary data.</text>
</comment>
<dbReference type="Proteomes" id="UP000239589">
    <property type="component" value="Unassembled WGS sequence"/>
</dbReference>
<dbReference type="OrthoDB" id="495412at2"/>
<evidence type="ECO:0000313" key="3">
    <source>
        <dbReference type="Proteomes" id="UP000239589"/>
    </source>
</evidence>
<evidence type="ECO:0000256" key="1">
    <source>
        <dbReference type="SAM" id="SignalP"/>
    </source>
</evidence>
<dbReference type="EMBL" id="PGEM01000002">
    <property type="protein sequence ID" value="PPJ65284.1"/>
    <property type="molecule type" value="Genomic_DNA"/>
</dbReference>
<feature type="chain" id="PRO_5015683795" evidence="1">
    <location>
        <begin position="33"/>
        <end position="134"/>
    </location>
</feature>
<keyword evidence="3" id="KW-1185">Reference proteome</keyword>
<keyword evidence="1" id="KW-0732">Signal</keyword>
<protein>
    <submittedName>
        <fullName evidence="2">Uncharacterized protein</fullName>
    </submittedName>
</protein>